<dbReference type="SMART" id="SM00849">
    <property type="entry name" value="Lactamase_B"/>
    <property type="match status" value="1"/>
</dbReference>
<sequence>MKVTAVTLPAFTARRLTATTFLIIEWDDVFKEHPFIYAKIVPAAQTILIFDTGCGGATYNPDIGLKSLREFVETVPVKDNGGEPLNPGGKMGYVVVQSHCHYDHILGAEAFSSDSPILGSGYDPAFASPENLPVHSQSNALGLRIPSYKIQLVPHRHSITSTTDNVPLGVIVLHTPGHTPDELALWDAQESMLYVGDTLYEDDPIIFPDEGSLPKWFATVDELLAFVRNLPNASEVKINCGHATAMKPAIDVLEATKEFMSDVVSGKEPLVRRFPRKAGWAVEYKQTSGRFSLICPEKLVLEAREIMRGRS</sequence>
<dbReference type="Pfam" id="PF00753">
    <property type="entry name" value="Lactamase_B"/>
    <property type="match status" value="1"/>
</dbReference>
<dbReference type="HOGENOM" id="CLU_073674_0_0_1"/>
<evidence type="ECO:0000259" key="1">
    <source>
        <dbReference type="SMART" id="SM00849"/>
    </source>
</evidence>
<dbReference type="InterPro" id="IPR036866">
    <property type="entry name" value="RibonucZ/Hydroxyglut_hydro"/>
</dbReference>
<protein>
    <recommendedName>
        <fullName evidence="1">Metallo-beta-lactamase domain-containing protein</fullName>
    </recommendedName>
</protein>
<dbReference type="PANTHER" id="PTHR42951">
    <property type="entry name" value="METALLO-BETA-LACTAMASE DOMAIN-CONTAINING"/>
    <property type="match status" value="1"/>
</dbReference>
<dbReference type="OrthoDB" id="3341310at2759"/>
<organism evidence="2 3">
    <name type="scientific">Paxillus involutus ATCC 200175</name>
    <dbReference type="NCBI Taxonomy" id="664439"/>
    <lineage>
        <taxon>Eukaryota</taxon>
        <taxon>Fungi</taxon>
        <taxon>Dikarya</taxon>
        <taxon>Basidiomycota</taxon>
        <taxon>Agaricomycotina</taxon>
        <taxon>Agaricomycetes</taxon>
        <taxon>Agaricomycetidae</taxon>
        <taxon>Boletales</taxon>
        <taxon>Paxilineae</taxon>
        <taxon>Paxillaceae</taxon>
        <taxon>Paxillus</taxon>
    </lineage>
</organism>
<dbReference type="EMBL" id="KN819359">
    <property type="protein sequence ID" value="KIJ12825.1"/>
    <property type="molecule type" value="Genomic_DNA"/>
</dbReference>
<dbReference type="InterPro" id="IPR001279">
    <property type="entry name" value="Metallo-B-lactamas"/>
</dbReference>
<gene>
    <name evidence="2" type="ORF">PAXINDRAFT_136728</name>
</gene>
<reference evidence="2 3" key="1">
    <citation type="submission" date="2014-06" db="EMBL/GenBank/DDBJ databases">
        <authorList>
            <consortium name="DOE Joint Genome Institute"/>
            <person name="Kuo A."/>
            <person name="Kohler A."/>
            <person name="Nagy L.G."/>
            <person name="Floudas D."/>
            <person name="Copeland A."/>
            <person name="Barry K.W."/>
            <person name="Cichocki N."/>
            <person name="Veneault-Fourrey C."/>
            <person name="LaButti K."/>
            <person name="Lindquist E.A."/>
            <person name="Lipzen A."/>
            <person name="Lundell T."/>
            <person name="Morin E."/>
            <person name="Murat C."/>
            <person name="Sun H."/>
            <person name="Tunlid A."/>
            <person name="Henrissat B."/>
            <person name="Grigoriev I.V."/>
            <person name="Hibbett D.S."/>
            <person name="Martin F."/>
            <person name="Nordberg H.P."/>
            <person name="Cantor M.N."/>
            <person name="Hua S.X."/>
        </authorList>
    </citation>
    <scope>NUCLEOTIDE SEQUENCE [LARGE SCALE GENOMIC DNA]</scope>
    <source>
        <strain evidence="2 3">ATCC 200175</strain>
    </source>
</reference>
<keyword evidence="3" id="KW-1185">Reference proteome</keyword>
<dbReference type="Proteomes" id="UP000053647">
    <property type="component" value="Unassembled WGS sequence"/>
</dbReference>
<dbReference type="InterPro" id="IPR050855">
    <property type="entry name" value="NDM-1-like"/>
</dbReference>
<evidence type="ECO:0000313" key="3">
    <source>
        <dbReference type="Proteomes" id="UP000053647"/>
    </source>
</evidence>
<dbReference type="PANTHER" id="PTHR42951:SF4">
    <property type="entry name" value="ACYL-COENZYME A THIOESTERASE MBLAC2"/>
    <property type="match status" value="1"/>
</dbReference>
<reference evidence="3" key="2">
    <citation type="submission" date="2015-01" db="EMBL/GenBank/DDBJ databases">
        <title>Evolutionary Origins and Diversification of the Mycorrhizal Mutualists.</title>
        <authorList>
            <consortium name="DOE Joint Genome Institute"/>
            <consortium name="Mycorrhizal Genomics Consortium"/>
            <person name="Kohler A."/>
            <person name="Kuo A."/>
            <person name="Nagy L.G."/>
            <person name="Floudas D."/>
            <person name="Copeland A."/>
            <person name="Barry K.W."/>
            <person name="Cichocki N."/>
            <person name="Veneault-Fourrey C."/>
            <person name="LaButti K."/>
            <person name="Lindquist E.A."/>
            <person name="Lipzen A."/>
            <person name="Lundell T."/>
            <person name="Morin E."/>
            <person name="Murat C."/>
            <person name="Riley R."/>
            <person name="Ohm R."/>
            <person name="Sun H."/>
            <person name="Tunlid A."/>
            <person name="Henrissat B."/>
            <person name="Grigoriev I.V."/>
            <person name="Hibbett D.S."/>
            <person name="Martin F."/>
        </authorList>
    </citation>
    <scope>NUCLEOTIDE SEQUENCE [LARGE SCALE GENOMIC DNA]</scope>
    <source>
        <strain evidence="3">ATCC 200175</strain>
    </source>
</reference>
<feature type="domain" description="Metallo-beta-lactamase" evidence="1">
    <location>
        <begin position="35"/>
        <end position="242"/>
    </location>
</feature>
<dbReference type="Gene3D" id="3.60.15.10">
    <property type="entry name" value="Ribonuclease Z/Hydroxyacylglutathione hydrolase-like"/>
    <property type="match status" value="1"/>
</dbReference>
<dbReference type="SUPFAM" id="SSF56281">
    <property type="entry name" value="Metallo-hydrolase/oxidoreductase"/>
    <property type="match status" value="1"/>
</dbReference>
<dbReference type="AlphaFoldDB" id="A0A0C9TB65"/>
<accession>A0A0C9TB65</accession>
<name>A0A0C9TB65_PAXIN</name>
<evidence type="ECO:0000313" key="2">
    <source>
        <dbReference type="EMBL" id="KIJ12825.1"/>
    </source>
</evidence>
<proteinExistence type="predicted"/>